<feature type="region of interest" description="Disordered" evidence="6">
    <location>
        <begin position="552"/>
        <end position="580"/>
    </location>
</feature>
<dbReference type="Proteomes" id="UP000308230">
    <property type="component" value="Unassembled WGS sequence"/>
</dbReference>
<dbReference type="PANTHER" id="PTHR10559:SF18">
    <property type="entry name" value="TRANSCOBALAMIN II"/>
    <property type="match status" value="1"/>
</dbReference>
<evidence type="ECO:0000256" key="8">
    <source>
        <dbReference type="SAM" id="SignalP"/>
    </source>
</evidence>
<comment type="caution">
    <text evidence="10">The sequence shown here is derived from an EMBL/GenBank/DDBJ whole genome shotgun (WGS) entry which is preliminary data.</text>
</comment>
<evidence type="ECO:0000256" key="5">
    <source>
        <dbReference type="ARBA" id="ARBA00023088"/>
    </source>
</evidence>
<keyword evidence="2" id="KW-0134">Cell wall</keyword>
<protein>
    <submittedName>
        <fullName evidence="10">DUF4430 domain-containing protein</fullName>
    </submittedName>
</protein>
<dbReference type="PROSITE" id="PS50847">
    <property type="entry name" value="GRAM_POS_ANCHORING"/>
    <property type="match status" value="1"/>
</dbReference>
<dbReference type="OrthoDB" id="411361at2"/>
<feature type="region of interest" description="Disordered" evidence="6">
    <location>
        <begin position="228"/>
        <end position="253"/>
    </location>
</feature>
<reference evidence="10 11" key="1">
    <citation type="submission" date="2019-04" db="EMBL/GenBank/DDBJ databases">
        <title>Bacillus caeni sp. nov., a bacterium isolated from mangrove sediment.</title>
        <authorList>
            <person name="Huang H."/>
            <person name="Mo K."/>
            <person name="Hu Y."/>
        </authorList>
    </citation>
    <scope>NUCLEOTIDE SEQUENCE [LARGE SCALE GENOMIC DNA]</scope>
    <source>
        <strain evidence="10 11">HB172195</strain>
    </source>
</reference>
<keyword evidence="5" id="KW-0572">Peptidoglycan-anchor</keyword>
<proteinExistence type="predicted"/>
<dbReference type="Pfam" id="PF14478">
    <property type="entry name" value="DUF4430"/>
    <property type="match status" value="2"/>
</dbReference>
<dbReference type="InterPro" id="IPR027954">
    <property type="entry name" value="Transcobalamin-like_C"/>
</dbReference>
<evidence type="ECO:0000313" key="10">
    <source>
        <dbReference type="EMBL" id="TLS35918.1"/>
    </source>
</evidence>
<dbReference type="InterPro" id="IPR032696">
    <property type="entry name" value="SQ_cyclase_C"/>
</dbReference>
<dbReference type="EMBL" id="SWLG01000015">
    <property type="protein sequence ID" value="TLS35918.1"/>
    <property type="molecule type" value="Genomic_DNA"/>
</dbReference>
<keyword evidence="11" id="KW-1185">Reference proteome</keyword>
<keyword evidence="7" id="KW-0812">Transmembrane</keyword>
<keyword evidence="3" id="KW-0964">Secreted</keyword>
<evidence type="ECO:0000256" key="2">
    <source>
        <dbReference type="ARBA" id="ARBA00022512"/>
    </source>
</evidence>
<comment type="subcellular location">
    <subcellularLocation>
        <location evidence="1">Secreted</location>
        <location evidence="1">Cell wall</location>
        <topology evidence="1">Peptidoglycan-anchor</topology>
    </subcellularLocation>
</comment>
<evidence type="ECO:0000256" key="6">
    <source>
        <dbReference type="SAM" id="MobiDB-lite"/>
    </source>
</evidence>
<keyword evidence="7" id="KW-0472">Membrane</keyword>
<dbReference type="Pfam" id="PF13243">
    <property type="entry name" value="SQHop_cyclase_C"/>
    <property type="match status" value="1"/>
</dbReference>
<evidence type="ECO:0000256" key="3">
    <source>
        <dbReference type="ARBA" id="ARBA00022525"/>
    </source>
</evidence>
<evidence type="ECO:0000259" key="9">
    <source>
        <dbReference type="PROSITE" id="PS50847"/>
    </source>
</evidence>
<feature type="chain" id="PRO_5024310399" evidence="8">
    <location>
        <begin position="31"/>
        <end position="611"/>
    </location>
</feature>
<dbReference type="Gene3D" id="2.170.130.30">
    <property type="match status" value="2"/>
</dbReference>
<dbReference type="AlphaFoldDB" id="A0A5R9F2Z0"/>
<dbReference type="CDD" id="cd00688">
    <property type="entry name" value="ISOPREN_C2_like"/>
    <property type="match status" value="1"/>
</dbReference>
<organism evidence="10 11">
    <name type="scientific">Exobacillus caeni</name>
    <dbReference type="NCBI Taxonomy" id="2574798"/>
    <lineage>
        <taxon>Bacteria</taxon>
        <taxon>Bacillati</taxon>
        <taxon>Bacillota</taxon>
        <taxon>Bacilli</taxon>
        <taxon>Bacillales</taxon>
        <taxon>Guptibacillaceae</taxon>
        <taxon>Exobacillus</taxon>
    </lineage>
</organism>
<feature type="transmembrane region" description="Helical" evidence="7">
    <location>
        <begin position="588"/>
        <end position="605"/>
    </location>
</feature>
<dbReference type="NCBIfam" id="TIGR01167">
    <property type="entry name" value="LPXTG_anchor"/>
    <property type="match status" value="1"/>
</dbReference>
<evidence type="ECO:0000256" key="1">
    <source>
        <dbReference type="ARBA" id="ARBA00004168"/>
    </source>
</evidence>
<dbReference type="InterPro" id="IPR008930">
    <property type="entry name" value="Terpenoid_cyclase/PrenylTrfase"/>
</dbReference>
<feature type="domain" description="Gram-positive cocci surface proteins LPxTG" evidence="9">
    <location>
        <begin position="578"/>
        <end position="611"/>
    </location>
</feature>
<sequence length="611" mass="66077">MLTKRMLNRLMVMIVLLGQLVLPMQNSATAAETNKASIAVQGKEAALLKKKEIEIQEDTDALSLLQETVGSENVKTVDSDYGPMITEIKGLSQEGTFAWAFYVNGKQADVGAHKYNVHADDEILFKYESWNTASLSVFGDTDTGTILDSKKYEINEDTTALTLLKNAVGENNVALKETDYGPMIIGINGLVAEDPYYWAFYVNGKLAEGGAHTYKPQAGDQISFKYESWEQEEKDSGDEQGSQKDKDSPDEGHIVNVNQAVDNLIAYIMEKGVSSEWEAIALHHAGKKIPAGYLDSLKAKVGSSNGEFRIVTDYERMVLGVKAAGGDPTSFAGYNLIEKIYNNERMTNQGTNGVIFGLLALNSGDYNIPVSAEWDQEKLVDYLIENQLDTGGWALYGTTGDPDITAMALSAIAPYKDQEEVKTAIENAVNWLTKQQNANGGFETENGETSESTAEAIIGLTAIGKNPAGASFTKGMDSDVQAASSSSAQSENNLITNLLSFQNEDGGFAHLIGEESNDIASAKGILALVAYQNFVAGKASVYELDRVTVDDTAGDKNGQQGSGGQTQSENESKDGNRLPDTATNTCNLMAIGALLFLTGLFLFFLNRRKRA</sequence>
<dbReference type="Pfam" id="PF00746">
    <property type="entry name" value="Gram_pos_anchor"/>
    <property type="match status" value="1"/>
</dbReference>
<feature type="compositionally biased region" description="Basic and acidic residues" evidence="6">
    <location>
        <begin position="241"/>
        <end position="253"/>
    </location>
</feature>
<dbReference type="SUPFAM" id="SSF48239">
    <property type="entry name" value="Terpenoid cyclases/Protein prenyltransferases"/>
    <property type="match status" value="1"/>
</dbReference>
<evidence type="ECO:0000256" key="7">
    <source>
        <dbReference type="SAM" id="Phobius"/>
    </source>
</evidence>
<dbReference type="InterPro" id="IPR051588">
    <property type="entry name" value="Cobalamin_Transport"/>
</dbReference>
<name>A0A5R9F2Z0_9BACL</name>
<dbReference type="PANTHER" id="PTHR10559">
    <property type="entry name" value="TRANSCOBALAMIN-1/GASTRIC INTRINSIC FACTOR"/>
    <property type="match status" value="1"/>
</dbReference>
<feature type="signal peptide" evidence="8">
    <location>
        <begin position="1"/>
        <end position="30"/>
    </location>
</feature>
<keyword evidence="4 8" id="KW-0732">Signal</keyword>
<evidence type="ECO:0000313" key="11">
    <source>
        <dbReference type="Proteomes" id="UP000308230"/>
    </source>
</evidence>
<evidence type="ECO:0000256" key="4">
    <source>
        <dbReference type="ARBA" id="ARBA00022729"/>
    </source>
</evidence>
<feature type="compositionally biased region" description="Acidic residues" evidence="6">
    <location>
        <begin position="229"/>
        <end position="238"/>
    </location>
</feature>
<dbReference type="Gene3D" id="1.50.10.20">
    <property type="match status" value="1"/>
</dbReference>
<keyword evidence="7" id="KW-1133">Transmembrane helix</keyword>
<dbReference type="RefSeq" id="WP_138128355.1">
    <property type="nucleotide sequence ID" value="NZ_SWLG01000015.1"/>
</dbReference>
<accession>A0A5R9F2Z0</accession>
<gene>
    <name evidence="10" type="ORF">FCL54_18160</name>
</gene>
<dbReference type="InterPro" id="IPR019931">
    <property type="entry name" value="LPXTG_anchor"/>
</dbReference>